<evidence type="ECO:0000313" key="9">
    <source>
        <dbReference type="EMBL" id="KPL71992.1"/>
    </source>
</evidence>
<evidence type="ECO:0000256" key="5">
    <source>
        <dbReference type="ARBA" id="ARBA00023015"/>
    </source>
</evidence>
<comment type="subcellular location">
    <subcellularLocation>
        <location evidence="1">Cytoplasm</location>
    </subcellularLocation>
</comment>
<dbReference type="Gene3D" id="2.30.30.90">
    <property type="match status" value="1"/>
</dbReference>
<dbReference type="GO" id="GO:0003700">
    <property type="term" value="F:DNA-binding transcription factor activity"/>
    <property type="evidence" value="ECO:0007669"/>
    <property type="project" value="InterPro"/>
</dbReference>
<comment type="caution">
    <text evidence="9">The sequence shown here is derived from an EMBL/GenBank/DDBJ whole genome shotgun (WGS) entry which is preliminary data.</text>
</comment>
<evidence type="ECO:0000256" key="3">
    <source>
        <dbReference type="ARBA" id="ARBA00011738"/>
    </source>
</evidence>
<evidence type="ECO:0000313" key="10">
    <source>
        <dbReference type="Proteomes" id="UP000050417"/>
    </source>
</evidence>
<dbReference type="Proteomes" id="UP000050417">
    <property type="component" value="Unassembled WGS sequence"/>
</dbReference>
<dbReference type="SMART" id="SM00899">
    <property type="entry name" value="FeoA"/>
    <property type="match status" value="1"/>
</dbReference>
<accession>A0A0P6XKG5</accession>
<dbReference type="PANTHER" id="PTHR33238">
    <property type="entry name" value="IRON (METAL) DEPENDENT REPRESSOR, DTXR FAMILY"/>
    <property type="match status" value="1"/>
</dbReference>
<sequence length="226" mass="25137">MDINSEVMSESEEMYLVTIARLIEDGTSSPIPLSTLAREMEILPVSANQMIRKMADEGLVEYIPYKGVELTHSGKTTVRRILRHRRLWEIFLVEKLGLPFSEAEALACRMEHITPDHISSQLSEFLGHPRFDSFGNPVPEVNEINLGENWVTLSAIDPGETISIIQIRTEPAMRSFLVSEGVGPGSKLQVAAVGPQNIVVKDTNEKVVKLERSIADSILVKVSETK</sequence>
<dbReference type="InterPro" id="IPR022687">
    <property type="entry name" value="HTH_DTXR"/>
</dbReference>
<dbReference type="InterPro" id="IPR007167">
    <property type="entry name" value="Fe-transptr_FeoA-like"/>
</dbReference>
<comment type="subunit">
    <text evidence="3">Homodimer.</text>
</comment>
<evidence type="ECO:0000256" key="4">
    <source>
        <dbReference type="ARBA" id="ARBA00023004"/>
    </source>
</evidence>
<dbReference type="InterPro" id="IPR050536">
    <property type="entry name" value="DtxR_MntR_Metal-Reg"/>
</dbReference>
<dbReference type="GO" id="GO:0003677">
    <property type="term" value="F:DNA binding"/>
    <property type="evidence" value="ECO:0007669"/>
    <property type="project" value="UniProtKB-KW"/>
</dbReference>
<evidence type="ECO:0000256" key="7">
    <source>
        <dbReference type="ARBA" id="ARBA00023163"/>
    </source>
</evidence>
<proteinExistence type="inferred from homology"/>
<dbReference type="Pfam" id="PF01325">
    <property type="entry name" value="Fe_dep_repress"/>
    <property type="match status" value="1"/>
</dbReference>
<dbReference type="InterPro" id="IPR001367">
    <property type="entry name" value="Fe_dep_repressor"/>
</dbReference>
<evidence type="ECO:0000259" key="8">
    <source>
        <dbReference type="PROSITE" id="PS50944"/>
    </source>
</evidence>
<dbReference type="InterPro" id="IPR036390">
    <property type="entry name" value="WH_DNA-bd_sf"/>
</dbReference>
<keyword evidence="5" id="KW-0805">Transcription regulation</keyword>
<dbReference type="EMBL" id="LGCL01000040">
    <property type="protein sequence ID" value="KPL71992.1"/>
    <property type="molecule type" value="Genomic_DNA"/>
</dbReference>
<dbReference type="InterPro" id="IPR022689">
    <property type="entry name" value="Iron_dep_repressor"/>
</dbReference>
<dbReference type="OrthoDB" id="9794394at2"/>
<dbReference type="AlphaFoldDB" id="A0A0P6XKG5"/>
<name>A0A0P6XKG5_9CHLR</name>
<reference evidence="9 10" key="1">
    <citation type="submission" date="2015-07" db="EMBL/GenBank/DDBJ databases">
        <title>Genome sequence of Ornatilinea apprima DSM 23815.</title>
        <authorList>
            <person name="Hemp J."/>
            <person name="Ward L.M."/>
            <person name="Pace L.A."/>
            <person name="Fischer W.W."/>
        </authorList>
    </citation>
    <scope>NUCLEOTIDE SEQUENCE [LARGE SCALE GENOMIC DNA]</scope>
    <source>
        <strain evidence="9 10">P3M-1</strain>
    </source>
</reference>
<dbReference type="SUPFAM" id="SSF46785">
    <property type="entry name" value="Winged helix' DNA-binding domain"/>
    <property type="match status" value="1"/>
</dbReference>
<organism evidence="9 10">
    <name type="scientific">Ornatilinea apprima</name>
    <dbReference type="NCBI Taxonomy" id="1134406"/>
    <lineage>
        <taxon>Bacteria</taxon>
        <taxon>Bacillati</taxon>
        <taxon>Chloroflexota</taxon>
        <taxon>Anaerolineae</taxon>
        <taxon>Anaerolineales</taxon>
        <taxon>Anaerolineaceae</taxon>
        <taxon>Ornatilinea</taxon>
    </lineage>
</organism>
<keyword evidence="6" id="KW-0238">DNA-binding</keyword>
<dbReference type="GO" id="GO:0046983">
    <property type="term" value="F:protein dimerization activity"/>
    <property type="evidence" value="ECO:0007669"/>
    <property type="project" value="InterPro"/>
</dbReference>
<dbReference type="GO" id="GO:0005737">
    <property type="term" value="C:cytoplasm"/>
    <property type="evidence" value="ECO:0007669"/>
    <property type="project" value="UniProtKB-SubCell"/>
</dbReference>
<evidence type="ECO:0000256" key="2">
    <source>
        <dbReference type="ARBA" id="ARBA00007871"/>
    </source>
</evidence>
<feature type="domain" description="HTH dtxR-type" evidence="8">
    <location>
        <begin position="8"/>
        <end position="71"/>
    </location>
</feature>
<dbReference type="Pfam" id="PF04023">
    <property type="entry name" value="FeoA"/>
    <property type="match status" value="1"/>
</dbReference>
<dbReference type="InterPro" id="IPR036388">
    <property type="entry name" value="WH-like_DNA-bd_sf"/>
</dbReference>
<keyword evidence="10" id="KW-1185">Reference proteome</keyword>
<dbReference type="InterPro" id="IPR036421">
    <property type="entry name" value="Fe_dep_repressor_sf"/>
</dbReference>
<dbReference type="Gene3D" id="1.10.10.10">
    <property type="entry name" value="Winged helix-like DNA-binding domain superfamily/Winged helix DNA-binding domain"/>
    <property type="match status" value="1"/>
</dbReference>
<dbReference type="SUPFAM" id="SSF50037">
    <property type="entry name" value="C-terminal domain of transcriptional repressors"/>
    <property type="match status" value="1"/>
</dbReference>
<keyword evidence="7" id="KW-0804">Transcription</keyword>
<dbReference type="Pfam" id="PF02742">
    <property type="entry name" value="Fe_dep_repr_C"/>
    <property type="match status" value="1"/>
</dbReference>
<dbReference type="GO" id="GO:0046914">
    <property type="term" value="F:transition metal ion binding"/>
    <property type="evidence" value="ECO:0007669"/>
    <property type="project" value="InterPro"/>
</dbReference>
<keyword evidence="4" id="KW-0408">Iron</keyword>
<dbReference type="InterPro" id="IPR038157">
    <property type="entry name" value="FeoA_core_dom"/>
</dbReference>
<dbReference type="SUPFAM" id="SSF47979">
    <property type="entry name" value="Iron-dependent repressor protein, dimerization domain"/>
    <property type="match status" value="1"/>
</dbReference>
<evidence type="ECO:0000256" key="1">
    <source>
        <dbReference type="ARBA" id="ARBA00004496"/>
    </source>
</evidence>
<comment type="similarity">
    <text evidence="2">Belongs to the DtxR/MntR family.</text>
</comment>
<dbReference type="STRING" id="1134406.ADN00_15940"/>
<protein>
    <recommendedName>
        <fullName evidence="8">HTH dtxR-type domain-containing protein</fullName>
    </recommendedName>
</protein>
<dbReference type="InterPro" id="IPR008988">
    <property type="entry name" value="Transcriptional_repressor_C"/>
</dbReference>
<gene>
    <name evidence="9" type="ORF">ADN00_15940</name>
</gene>
<evidence type="ECO:0000256" key="6">
    <source>
        <dbReference type="ARBA" id="ARBA00023125"/>
    </source>
</evidence>
<dbReference type="SMART" id="SM00529">
    <property type="entry name" value="HTH_DTXR"/>
    <property type="match status" value="1"/>
</dbReference>
<dbReference type="PROSITE" id="PS50944">
    <property type="entry name" value="HTH_DTXR"/>
    <property type="match status" value="1"/>
</dbReference>
<dbReference type="PANTHER" id="PTHR33238:SF7">
    <property type="entry name" value="IRON-DEPENDENT TRANSCRIPTIONAL REGULATOR"/>
    <property type="match status" value="1"/>
</dbReference>
<dbReference type="RefSeq" id="WP_075064033.1">
    <property type="nucleotide sequence ID" value="NZ_LGCL01000040.1"/>
</dbReference>